<gene>
    <name evidence="2" type="ORF">HJ583_016075</name>
</gene>
<dbReference type="EMBL" id="JABCSC020000004">
    <property type="protein sequence ID" value="NSL56552.1"/>
    <property type="molecule type" value="Genomic_DNA"/>
</dbReference>
<evidence type="ECO:0000313" key="3">
    <source>
        <dbReference type="Proteomes" id="UP000778523"/>
    </source>
</evidence>
<organism evidence="2 3">
    <name type="scientific">Uliginosibacterium aquaticum</name>
    <dbReference type="NCBI Taxonomy" id="2731212"/>
    <lineage>
        <taxon>Bacteria</taxon>
        <taxon>Pseudomonadati</taxon>
        <taxon>Pseudomonadota</taxon>
        <taxon>Betaproteobacteria</taxon>
        <taxon>Rhodocyclales</taxon>
        <taxon>Zoogloeaceae</taxon>
        <taxon>Uliginosibacterium</taxon>
    </lineage>
</organism>
<evidence type="ECO:0000256" key="1">
    <source>
        <dbReference type="SAM" id="Phobius"/>
    </source>
</evidence>
<keyword evidence="3" id="KW-1185">Reference proteome</keyword>
<accession>A0ABX2IJ94</accession>
<reference evidence="2 3" key="1">
    <citation type="submission" date="2020-06" db="EMBL/GenBank/DDBJ databases">
        <title>Draft genome of Uliginosibacterium sp. IMCC34675.</title>
        <authorList>
            <person name="Song J."/>
        </authorList>
    </citation>
    <scope>NUCLEOTIDE SEQUENCE [LARGE SCALE GENOMIC DNA]</scope>
    <source>
        <strain evidence="2 3">IMCC34675</strain>
    </source>
</reference>
<dbReference type="RefSeq" id="WP_173863647.1">
    <property type="nucleotide sequence ID" value="NZ_JABCSC020000004.1"/>
</dbReference>
<name>A0ABX2IJ94_9RHOO</name>
<evidence type="ECO:0000313" key="2">
    <source>
        <dbReference type="EMBL" id="NSL56552.1"/>
    </source>
</evidence>
<protein>
    <submittedName>
        <fullName evidence="2">Uncharacterized protein</fullName>
    </submittedName>
</protein>
<dbReference type="Proteomes" id="UP000778523">
    <property type="component" value="Unassembled WGS sequence"/>
</dbReference>
<keyword evidence="1" id="KW-1133">Transmembrane helix</keyword>
<proteinExistence type="predicted"/>
<keyword evidence="1" id="KW-0472">Membrane</keyword>
<sequence>MFYWSQQYSRNISHPKTMLRSRYFYFGTIAIFLASAIAYALLPHGDFIQRLVSIPLVGSLVAALTQVLRDQAAHEREIVRQEQQNRFALGASSHMANVAFDKRVQFSEEYVAEVHQVLRTLVREGPTEEALKHTSKLYEIQQKYSVWLTPRIEDELELFERALREVGATANLLKSARHLENHEQHIAKLYKTFADVMGTTWFPSGWHGEKLNEEVAITMVIQRLRSVLGIQELTDMRTSLLSRANKLGALND</sequence>
<comment type="caution">
    <text evidence="2">The sequence shown here is derived from an EMBL/GenBank/DDBJ whole genome shotgun (WGS) entry which is preliminary data.</text>
</comment>
<keyword evidence="1" id="KW-0812">Transmembrane</keyword>
<feature type="transmembrane region" description="Helical" evidence="1">
    <location>
        <begin position="23"/>
        <end position="42"/>
    </location>
</feature>